<evidence type="ECO:0000313" key="2">
    <source>
        <dbReference type="EMBL" id="EFI96563.1"/>
    </source>
</evidence>
<feature type="compositionally biased region" description="Acidic residues" evidence="1">
    <location>
        <begin position="115"/>
        <end position="182"/>
    </location>
</feature>
<dbReference type="Proteomes" id="UP000007431">
    <property type="component" value="Unassembled WGS sequence"/>
</dbReference>
<reference evidence="2 3" key="1">
    <citation type="journal article" date="2010" name="Nat. Biotechnol.">
        <title>Genome sequence of the model mushroom Schizophyllum commune.</title>
        <authorList>
            <person name="Ohm R.A."/>
            <person name="de Jong J.F."/>
            <person name="Lugones L.G."/>
            <person name="Aerts A."/>
            <person name="Kothe E."/>
            <person name="Stajich J.E."/>
            <person name="de Vries R.P."/>
            <person name="Record E."/>
            <person name="Levasseur A."/>
            <person name="Baker S.E."/>
            <person name="Bartholomew K.A."/>
            <person name="Coutinho P.M."/>
            <person name="Erdmann S."/>
            <person name="Fowler T.J."/>
            <person name="Gathman A.C."/>
            <person name="Lombard V."/>
            <person name="Henrissat B."/>
            <person name="Knabe N."/>
            <person name="Kuees U."/>
            <person name="Lilly W.W."/>
            <person name="Lindquist E."/>
            <person name="Lucas S."/>
            <person name="Magnuson J.K."/>
            <person name="Piumi F."/>
            <person name="Raudaskoski M."/>
            <person name="Salamov A."/>
            <person name="Schmutz J."/>
            <person name="Schwarze F.W.M.R."/>
            <person name="vanKuyk P.A."/>
            <person name="Horton J.S."/>
            <person name="Grigoriev I.V."/>
            <person name="Woesten H.A.B."/>
        </authorList>
    </citation>
    <scope>NUCLEOTIDE SEQUENCE [LARGE SCALE GENOMIC DNA]</scope>
    <source>
        <strain evidence="3">H4-8 / FGSC 9210</strain>
    </source>
</reference>
<keyword evidence="3" id="KW-1185">Reference proteome</keyword>
<dbReference type="HOGENOM" id="CLU_1361115_0_0_1"/>
<dbReference type="EMBL" id="GL377307">
    <property type="protein sequence ID" value="EFI96563.1"/>
    <property type="molecule type" value="Genomic_DNA"/>
</dbReference>
<gene>
    <name evidence="2" type="ORF">SCHCODRAFT_110012</name>
</gene>
<accession>D8Q892</accession>
<dbReference type="VEuPathDB" id="FungiDB:SCHCODRAFT_02734706"/>
<proteinExistence type="predicted"/>
<feature type="non-terminal residue" evidence="2">
    <location>
        <position position="201"/>
    </location>
</feature>
<sequence>MRSLAHHQVHEVQLGRMLDEDDAMGAVPDAVAIGHTQLTHGATSPLKKYNEAFLALQKRRRVPPLVPRQQSALSPPQAAFGQPNAGTPGRAGILGSMQLDGTTPTVLIPLREALDDPEPEAEAEDAEGKEDSEAEEQDGVEGEEEMEAEFTLEELGDLLEEGDDLEAEVGQADDSDPEDYDTEGSYGARDSASESDVDGDI</sequence>
<evidence type="ECO:0000313" key="3">
    <source>
        <dbReference type="Proteomes" id="UP000007431"/>
    </source>
</evidence>
<dbReference type="InParanoid" id="D8Q892"/>
<feature type="region of interest" description="Disordered" evidence="1">
    <location>
        <begin position="113"/>
        <end position="201"/>
    </location>
</feature>
<evidence type="ECO:0000256" key="1">
    <source>
        <dbReference type="SAM" id="MobiDB-lite"/>
    </source>
</evidence>
<protein>
    <submittedName>
        <fullName evidence="2">Uncharacterized protein</fullName>
    </submittedName>
</protein>
<organism evidence="3">
    <name type="scientific">Schizophyllum commune (strain H4-8 / FGSC 9210)</name>
    <name type="common">Split gill fungus</name>
    <dbReference type="NCBI Taxonomy" id="578458"/>
    <lineage>
        <taxon>Eukaryota</taxon>
        <taxon>Fungi</taxon>
        <taxon>Dikarya</taxon>
        <taxon>Basidiomycota</taxon>
        <taxon>Agaricomycotina</taxon>
        <taxon>Agaricomycetes</taxon>
        <taxon>Agaricomycetidae</taxon>
        <taxon>Agaricales</taxon>
        <taxon>Schizophyllaceae</taxon>
        <taxon>Schizophyllum</taxon>
    </lineage>
</organism>
<dbReference type="AlphaFoldDB" id="D8Q892"/>
<dbReference type="GeneID" id="9592580"/>
<name>D8Q892_SCHCM</name>
<dbReference type="KEGG" id="scm:SCHCO_02628040"/>
<feature type="region of interest" description="Disordered" evidence="1">
    <location>
        <begin position="67"/>
        <end position="100"/>
    </location>
</feature>